<accession>A0A6N1NMG3</accession>
<evidence type="ECO:0000313" key="1">
    <source>
        <dbReference type="EMBL" id="QKU35190.1"/>
    </source>
</evidence>
<organism evidence="1">
    <name type="scientific">Tupanvirus soda lake</name>
    <dbReference type="NCBI Taxonomy" id="2126985"/>
    <lineage>
        <taxon>Viruses</taxon>
        <taxon>Varidnaviria</taxon>
        <taxon>Bamfordvirae</taxon>
        <taxon>Nucleocytoviricota</taxon>
        <taxon>Megaviricetes</taxon>
        <taxon>Imitervirales</taxon>
        <taxon>Mimiviridae</taxon>
        <taxon>Megamimivirinae</taxon>
        <taxon>Tupanvirus</taxon>
        <taxon>Tupanvirus salinum</taxon>
    </lineage>
</organism>
<proteinExistence type="predicted"/>
<reference evidence="1" key="2">
    <citation type="journal article" date="2018" name="Nat. Commun.">
        <title>Tailed giant Tupanvirus possesses the most complete translational apparatus of the known virosphere.</title>
        <authorList>
            <person name="Abrahao J."/>
            <person name="Silva L."/>
            <person name="Silva L.S."/>
            <person name="Khalil J.Y.B."/>
            <person name="Rodrigues R."/>
            <person name="Arantes T."/>
            <person name="Assis F."/>
            <person name="Boratto P."/>
            <person name="Andrade M."/>
            <person name="Kroon E.G."/>
            <person name="Ribeiro B."/>
            <person name="Bergier I."/>
            <person name="Seligmann H."/>
            <person name="Ghigo E."/>
            <person name="Colson P."/>
            <person name="Levasseur A."/>
            <person name="Kroemer G."/>
            <person name="Raoult D."/>
            <person name="La Scola B."/>
        </authorList>
    </citation>
    <scope>NUCLEOTIDE SEQUENCE [LARGE SCALE GENOMIC DNA]</scope>
    <source>
        <strain evidence="1">Soda lake</strain>
    </source>
</reference>
<name>A0A6N1NMG3_9VIRU</name>
<reference evidence="1" key="1">
    <citation type="submission" date="2017-01" db="EMBL/GenBank/DDBJ databases">
        <authorList>
            <person name="Assis F.L."/>
            <person name="Abrahao J.S."/>
            <person name="Silva L."/>
            <person name="Khalil J.B."/>
            <person name="Rodrigues R."/>
            <person name="Silva L.S."/>
            <person name="Arantes T."/>
            <person name="Boratto P."/>
            <person name="Andrade M."/>
            <person name="Kroon E.G."/>
            <person name="Ribeiro B."/>
            <person name="Bergier I."/>
            <person name="Seligmann H."/>
            <person name="Ghigo E."/>
            <person name="Colson P."/>
            <person name="Levasseur A."/>
            <person name="Raoult D."/>
            <person name="Scola B.L."/>
        </authorList>
    </citation>
    <scope>NUCLEOTIDE SEQUENCE</scope>
    <source>
        <strain evidence="1">Soda lake</strain>
    </source>
</reference>
<sequence length="549" mass="63969">MDITNSNTISAEESELVKKYDSLFVEKNFPNKLSADEKTDLVQTFGTTDTVDDTMQQSKTTKKVTFRKNFYNNIDKSNYFSKLAFVPSCYSDMNAFIKIHNGISIFNKNKYKQASLLSNSSIQQLDALFILVRSIHFHYDKLTKMCEDSMSNSVHLFKNPPQKLIEIVSDKKFFGLISNYIMNGIDQELTEKKFFMTVGNALEKVFNKYSHLNPSQNEIENEKIKEPIIEYIKNHIEDTQMFFGIVYKTLSSELEKILPIANMIFNLCAKITLSETEKSVLDIFINENKIHVPNFINDPTLLDYYECMNMETSDSEDFWGDDEYEFSNYDHGIYNYSYFAPRKIYQENFSIPKVNEKLSQIGYEVVQGKYFNFHTVEDCFIQHGFAANKKELTMLVYDVLVTERNTSGYTNKYDTMTLSDHFTLISIANDITISYESFVAQIMNTERIPWDFPIEILMRILSRLYNVNIMFYCDKLTSMYIDNASDHNAKVLDIYQHSIDMFYNIIPIGSQFGKLCTIDNMDKPIENEKYEQPKSFTPDVNDISDIIDI</sequence>
<dbReference type="KEGG" id="vg:80518611"/>
<dbReference type="GeneID" id="80518611"/>
<dbReference type="RefSeq" id="YP_010781847.1">
    <property type="nucleotide sequence ID" value="NC_075039.1"/>
</dbReference>
<protein>
    <submittedName>
        <fullName evidence="1">Putative orfan</fullName>
    </submittedName>
</protein>
<dbReference type="EMBL" id="KY523104">
    <property type="protein sequence ID" value="QKU35190.1"/>
    <property type="molecule type" value="Genomic_DNA"/>
</dbReference>